<reference evidence="2" key="1">
    <citation type="submission" date="2020-12" db="EMBL/GenBank/DDBJ databases">
        <title>Antrihabitans popcorni sp. nov. and Antrihabitans auranticaus sp. nov., isolated from a larva cave.</title>
        <authorList>
            <person name="Lee S.D."/>
            <person name="Kim I.S."/>
        </authorList>
    </citation>
    <scope>NUCLEOTIDE SEQUENCE</scope>
    <source>
        <strain evidence="2">YC3-6</strain>
    </source>
</reference>
<dbReference type="InterPro" id="IPR037523">
    <property type="entry name" value="VOC_core"/>
</dbReference>
<keyword evidence="3" id="KW-1185">Reference proteome</keyword>
<proteinExistence type="predicted"/>
<accession>A0A934NMB8</accession>
<gene>
    <name evidence="2" type="ORF">JGU71_02915</name>
</gene>
<comment type="caution">
    <text evidence="2">The sequence shown here is derived from an EMBL/GenBank/DDBJ whole genome shotgun (WGS) entry which is preliminary data.</text>
</comment>
<feature type="domain" description="VOC" evidence="1">
    <location>
        <begin position="7"/>
        <end position="128"/>
    </location>
</feature>
<sequence>MTFSIDRIDHVVINCRDVEATAQWYRTVLGMTVERFGPRQRVALMFGRQKINLRPTGAEDWHTAAVDAVGSEDLCFVTAAAPQEVVDHFAAHGIEVVDGPVEKMGALGPMTSIYCRDRDGNLIEVAHYGN</sequence>
<dbReference type="InterPro" id="IPR050383">
    <property type="entry name" value="GlyoxalaseI/FosfomycinResist"/>
</dbReference>
<dbReference type="RefSeq" id="WP_199701770.1">
    <property type="nucleotide sequence ID" value="NZ_JAEMNV010000001.1"/>
</dbReference>
<dbReference type="PROSITE" id="PS51819">
    <property type="entry name" value="VOC"/>
    <property type="match status" value="1"/>
</dbReference>
<organism evidence="2 3">
    <name type="scientific">Antrihabitans stalagmiti</name>
    <dbReference type="NCBI Taxonomy" id="2799499"/>
    <lineage>
        <taxon>Bacteria</taxon>
        <taxon>Bacillati</taxon>
        <taxon>Actinomycetota</taxon>
        <taxon>Actinomycetes</taxon>
        <taxon>Mycobacteriales</taxon>
        <taxon>Nocardiaceae</taxon>
        <taxon>Antrihabitans</taxon>
    </lineage>
</organism>
<dbReference type="PANTHER" id="PTHR21366:SF31">
    <property type="entry name" value="METALLOTHIOL TRANSFERASE FOSB"/>
    <property type="match status" value="1"/>
</dbReference>
<dbReference type="PANTHER" id="PTHR21366">
    <property type="entry name" value="GLYOXALASE FAMILY PROTEIN"/>
    <property type="match status" value="1"/>
</dbReference>
<dbReference type="InterPro" id="IPR004360">
    <property type="entry name" value="Glyas_Fos-R_dOase_dom"/>
</dbReference>
<dbReference type="SUPFAM" id="SSF54593">
    <property type="entry name" value="Glyoxalase/Bleomycin resistance protein/Dihydroxybiphenyl dioxygenase"/>
    <property type="match status" value="1"/>
</dbReference>
<dbReference type="AlphaFoldDB" id="A0A934NMB8"/>
<evidence type="ECO:0000259" key="1">
    <source>
        <dbReference type="PROSITE" id="PS51819"/>
    </source>
</evidence>
<evidence type="ECO:0000313" key="3">
    <source>
        <dbReference type="Proteomes" id="UP000655868"/>
    </source>
</evidence>
<dbReference type="InterPro" id="IPR029068">
    <property type="entry name" value="Glyas_Bleomycin-R_OHBP_Dase"/>
</dbReference>
<dbReference type="Pfam" id="PF00903">
    <property type="entry name" value="Glyoxalase"/>
    <property type="match status" value="1"/>
</dbReference>
<evidence type="ECO:0000313" key="2">
    <source>
        <dbReference type="EMBL" id="MBJ8337827.1"/>
    </source>
</evidence>
<dbReference type="EMBL" id="JAEMNV010000001">
    <property type="protein sequence ID" value="MBJ8337827.1"/>
    <property type="molecule type" value="Genomic_DNA"/>
</dbReference>
<name>A0A934NMB8_9NOCA</name>
<dbReference type="Gene3D" id="3.10.180.10">
    <property type="entry name" value="2,3-Dihydroxybiphenyl 1,2-Dioxygenase, domain 1"/>
    <property type="match status" value="1"/>
</dbReference>
<dbReference type="Proteomes" id="UP000655868">
    <property type="component" value="Unassembled WGS sequence"/>
</dbReference>
<protein>
    <submittedName>
        <fullName evidence="2">VOC family protein</fullName>
    </submittedName>
</protein>